<dbReference type="GO" id="GO:0000976">
    <property type="term" value="F:transcription cis-regulatory region binding"/>
    <property type="evidence" value="ECO:0007669"/>
    <property type="project" value="TreeGrafter"/>
</dbReference>
<accession>A0AA96ET09</accession>
<dbReference type="Proteomes" id="UP001304515">
    <property type="component" value="Chromosome"/>
</dbReference>
<feature type="modified residue" description="4-aspartylphosphate" evidence="6">
    <location>
        <position position="53"/>
    </location>
</feature>
<dbReference type="PROSITE" id="PS50110">
    <property type="entry name" value="RESPONSE_REGULATORY"/>
    <property type="match status" value="1"/>
</dbReference>
<evidence type="ECO:0000256" key="3">
    <source>
        <dbReference type="ARBA" id="ARBA00023015"/>
    </source>
</evidence>
<protein>
    <submittedName>
        <fullName evidence="10">Response regulator transcription factor</fullName>
    </submittedName>
</protein>
<reference evidence="10 12" key="1">
    <citation type="submission" date="2023-09" db="EMBL/GenBank/DDBJ databases">
        <title>Flavobacterium sp. a novel bacteria isolate from Pepper rhizosphere.</title>
        <authorList>
            <person name="Peng Y."/>
            <person name="Lee J."/>
        </authorList>
    </citation>
    <scope>NUCLEOTIDE SEQUENCE</scope>
    <source>
        <strain evidence="10">PMR2A8</strain>
        <strain evidence="11 12">PMTSA4</strain>
    </source>
</reference>
<dbReference type="EMBL" id="CP134878">
    <property type="protein sequence ID" value="WNM18169.1"/>
    <property type="molecule type" value="Genomic_DNA"/>
</dbReference>
<dbReference type="PANTHER" id="PTHR48111:SF22">
    <property type="entry name" value="REGULATOR OF RPOS"/>
    <property type="match status" value="1"/>
</dbReference>
<accession>A0AA96F1L1</accession>
<dbReference type="InterPro" id="IPR011006">
    <property type="entry name" value="CheY-like_superfamily"/>
</dbReference>
<keyword evidence="4 7" id="KW-0238">DNA-binding</keyword>
<keyword evidence="3" id="KW-0805">Transcription regulation</keyword>
<name>A0AA96ET09_9FLAO</name>
<dbReference type="GO" id="GO:0000156">
    <property type="term" value="F:phosphorelay response regulator activity"/>
    <property type="evidence" value="ECO:0007669"/>
    <property type="project" value="TreeGrafter"/>
</dbReference>
<dbReference type="Pfam" id="PF00486">
    <property type="entry name" value="Trans_reg_C"/>
    <property type="match status" value="1"/>
</dbReference>
<dbReference type="GO" id="GO:0005829">
    <property type="term" value="C:cytosol"/>
    <property type="evidence" value="ECO:0007669"/>
    <property type="project" value="TreeGrafter"/>
</dbReference>
<dbReference type="EMBL" id="CP134890">
    <property type="protein sequence ID" value="WNM22221.1"/>
    <property type="molecule type" value="Genomic_DNA"/>
</dbReference>
<evidence type="ECO:0000256" key="1">
    <source>
        <dbReference type="ARBA" id="ARBA00022553"/>
    </source>
</evidence>
<organism evidence="10">
    <name type="scientific">Flavobacterium capsici</name>
    <dbReference type="NCBI Taxonomy" id="3075618"/>
    <lineage>
        <taxon>Bacteria</taxon>
        <taxon>Pseudomonadati</taxon>
        <taxon>Bacteroidota</taxon>
        <taxon>Flavobacteriia</taxon>
        <taxon>Flavobacteriales</taxon>
        <taxon>Flavobacteriaceae</taxon>
        <taxon>Flavobacterium</taxon>
    </lineage>
</organism>
<dbReference type="FunFam" id="1.10.10.10:FF:000005">
    <property type="entry name" value="Two-component system response regulator"/>
    <property type="match status" value="1"/>
</dbReference>
<evidence type="ECO:0000259" key="9">
    <source>
        <dbReference type="PROSITE" id="PS51755"/>
    </source>
</evidence>
<keyword evidence="12" id="KW-1185">Reference proteome</keyword>
<proteinExistence type="predicted"/>
<dbReference type="KEGG" id="fcj:RN605_02400"/>
<dbReference type="Gene3D" id="3.40.50.2300">
    <property type="match status" value="1"/>
</dbReference>
<dbReference type="RefSeq" id="WP_313321872.1">
    <property type="nucleotide sequence ID" value="NZ_CP134878.1"/>
</dbReference>
<dbReference type="InterPro" id="IPR039420">
    <property type="entry name" value="WalR-like"/>
</dbReference>
<dbReference type="CDD" id="cd19935">
    <property type="entry name" value="REC_OmpR_CusR-like"/>
    <property type="match status" value="1"/>
</dbReference>
<dbReference type="GO" id="GO:0006355">
    <property type="term" value="P:regulation of DNA-templated transcription"/>
    <property type="evidence" value="ECO:0007669"/>
    <property type="project" value="InterPro"/>
</dbReference>
<dbReference type="GO" id="GO:0032993">
    <property type="term" value="C:protein-DNA complex"/>
    <property type="evidence" value="ECO:0007669"/>
    <property type="project" value="TreeGrafter"/>
</dbReference>
<keyword evidence="2" id="KW-0902">Two-component regulatory system</keyword>
<evidence type="ECO:0000256" key="6">
    <source>
        <dbReference type="PROSITE-ProRule" id="PRU00169"/>
    </source>
</evidence>
<dbReference type="CDD" id="cd00383">
    <property type="entry name" value="trans_reg_C"/>
    <property type="match status" value="1"/>
</dbReference>
<dbReference type="InterPro" id="IPR001867">
    <property type="entry name" value="OmpR/PhoB-type_DNA-bd"/>
</dbReference>
<dbReference type="Gene3D" id="1.10.10.10">
    <property type="entry name" value="Winged helix-like DNA-binding domain superfamily/Winged helix DNA-binding domain"/>
    <property type="match status" value="1"/>
</dbReference>
<feature type="domain" description="OmpR/PhoB-type" evidence="9">
    <location>
        <begin position="124"/>
        <end position="222"/>
    </location>
</feature>
<evidence type="ECO:0000313" key="10">
    <source>
        <dbReference type="EMBL" id="WNM18169.1"/>
    </source>
</evidence>
<dbReference type="SMART" id="SM00448">
    <property type="entry name" value="REC"/>
    <property type="match status" value="1"/>
</dbReference>
<dbReference type="InterPro" id="IPR001789">
    <property type="entry name" value="Sig_transdc_resp-reg_receiver"/>
</dbReference>
<feature type="domain" description="Response regulatory" evidence="8">
    <location>
        <begin position="4"/>
        <end position="118"/>
    </location>
</feature>
<gene>
    <name evidence="11" type="ORF">RN605_02400</name>
    <name evidence="10" type="ORF">RN608_09100</name>
</gene>
<keyword evidence="1 6" id="KW-0597">Phosphoprotein</keyword>
<evidence type="ECO:0000256" key="4">
    <source>
        <dbReference type="ARBA" id="ARBA00023125"/>
    </source>
</evidence>
<evidence type="ECO:0000313" key="11">
    <source>
        <dbReference type="EMBL" id="WNM22221.1"/>
    </source>
</evidence>
<dbReference type="AlphaFoldDB" id="A0AA96ET09"/>
<dbReference type="FunFam" id="3.40.50.2300:FF:000001">
    <property type="entry name" value="DNA-binding response regulator PhoB"/>
    <property type="match status" value="1"/>
</dbReference>
<evidence type="ECO:0000313" key="12">
    <source>
        <dbReference type="Proteomes" id="UP001304515"/>
    </source>
</evidence>
<dbReference type="Pfam" id="PF00072">
    <property type="entry name" value="Response_reg"/>
    <property type="match status" value="1"/>
</dbReference>
<sequence length="224" mass="25768">MAHKLLIVEDETGIMQFLQQGLEEEGFIVTTANNGEKGLELAQNNKFDLLLLDWMLPKMTGFELCTAYRETNKKTPIIFLTAKDTVQETIDGLKAGANDYIKKPFNFDELLERIKVQLRDKELPQELHLGNVTVDLQKHIVTVDDREVALTQREFELLAYLIKNKGKVCTRTDIIQDVWDIHFDYDTGVIDVFMNAIRKKLNLKVEEDYIKTVRGVGYIANDSE</sequence>
<dbReference type="SMART" id="SM00862">
    <property type="entry name" value="Trans_reg_C"/>
    <property type="match status" value="1"/>
</dbReference>
<dbReference type="SUPFAM" id="SSF52172">
    <property type="entry name" value="CheY-like"/>
    <property type="match status" value="1"/>
</dbReference>
<evidence type="ECO:0000256" key="7">
    <source>
        <dbReference type="PROSITE-ProRule" id="PRU01091"/>
    </source>
</evidence>
<evidence type="ECO:0000256" key="5">
    <source>
        <dbReference type="ARBA" id="ARBA00023163"/>
    </source>
</evidence>
<feature type="DNA-binding region" description="OmpR/PhoB-type" evidence="7">
    <location>
        <begin position="124"/>
        <end position="222"/>
    </location>
</feature>
<dbReference type="PROSITE" id="PS51755">
    <property type="entry name" value="OMPR_PHOB"/>
    <property type="match status" value="1"/>
</dbReference>
<evidence type="ECO:0000259" key="8">
    <source>
        <dbReference type="PROSITE" id="PS50110"/>
    </source>
</evidence>
<keyword evidence="5" id="KW-0804">Transcription</keyword>
<dbReference type="InterPro" id="IPR036388">
    <property type="entry name" value="WH-like_DNA-bd_sf"/>
</dbReference>
<dbReference type="PANTHER" id="PTHR48111">
    <property type="entry name" value="REGULATOR OF RPOS"/>
    <property type="match status" value="1"/>
</dbReference>
<evidence type="ECO:0000256" key="2">
    <source>
        <dbReference type="ARBA" id="ARBA00023012"/>
    </source>
</evidence>